<dbReference type="GO" id="GO:0008270">
    <property type="term" value="F:zinc ion binding"/>
    <property type="evidence" value="ECO:0007669"/>
    <property type="project" value="UniProtKB-KW"/>
</dbReference>
<dbReference type="InterPro" id="IPR021109">
    <property type="entry name" value="Peptidase_aspartic_dom_sf"/>
</dbReference>
<evidence type="ECO:0000256" key="12">
    <source>
        <dbReference type="ARBA" id="ARBA00022918"/>
    </source>
</evidence>
<dbReference type="GO" id="GO:0004523">
    <property type="term" value="F:RNA-DNA hybrid ribonuclease activity"/>
    <property type="evidence" value="ECO:0007669"/>
    <property type="project" value="InterPro"/>
</dbReference>
<dbReference type="InterPro" id="IPR043502">
    <property type="entry name" value="DNA/RNA_pol_sf"/>
</dbReference>
<dbReference type="PROSITE" id="PS50879">
    <property type="entry name" value="RNASE_H_1"/>
    <property type="match status" value="1"/>
</dbReference>
<feature type="region of interest" description="Disordered" evidence="17">
    <location>
        <begin position="1"/>
        <end position="26"/>
    </location>
</feature>
<evidence type="ECO:0000256" key="4">
    <source>
        <dbReference type="ARBA" id="ARBA00022695"/>
    </source>
</evidence>
<dbReference type="EC" id="2.7.7.49" evidence="1"/>
<feature type="compositionally biased region" description="Basic residues" evidence="17">
    <location>
        <begin position="1838"/>
        <end position="1853"/>
    </location>
</feature>
<evidence type="ECO:0000313" key="21">
    <source>
        <dbReference type="EMBL" id="ATZ69490.1"/>
    </source>
</evidence>
<feature type="coiled-coil region" evidence="16">
    <location>
        <begin position="975"/>
        <end position="1002"/>
    </location>
</feature>
<keyword evidence="8 15" id="KW-0479">Metal-binding</keyword>
<dbReference type="Gene3D" id="3.30.420.10">
    <property type="entry name" value="Ribonuclease H-like superfamily/Ribonuclease H"/>
    <property type="match status" value="1"/>
</dbReference>
<dbReference type="PANTHER" id="PTHR33064">
    <property type="entry name" value="POL PROTEIN"/>
    <property type="match status" value="1"/>
</dbReference>
<dbReference type="SUPFAM" id="SSF56672">
    <property type="entry name" value="DNA/RNA polymerases"/>
    <property type="match status" value="1"/>
</dbReference>
<dbReference type="Pfam" id="PF17917">
    <property type="entry name" value="RT_RNaseH"/>
    <property type="match status" value="1"/>
</dbReference>
<dbReference type="InterPro" id="IPR000477">
    <property type="entry name" value="RT_dom"/>
</dbReference>
<keyword evidence="2" id="KW-0645">Protease</keyword>
<dbReference type="SUPFAM" id="SSF57756">
    <property type="entry name" value="Retrovirus zinc finger-like domains"/>
    <property type="match status" value="1"/>
</dbReference>
<dbReference type="EMBL" id="MF642726">
    <property type="protein sequence ID" value="ATZ69490.1"/>
    <property type="molecule type" value="Genomic_DNA"/>
</dbReference>
<feature type="compositionally biased region" description="Acidic residues" evidence="17">
    <location>
        <begin position="411"/>
        <end position="420"/>
    </location>
</feature>
<name>A0A2H4U961_9VIRU</name>
<evidence type="ECO:0000259" key="20">
    <source>
        <dbReference type="PROSITE" id="PS50879"/>
    </source>
</evidence>
<evidence type="ECO:0000256" key="15">
    <source>
        <dbReference type="PROSITE-ProRule" id="PRU00047"/>
    </source>
</evidence>
<dbReference type="InterPro" id="IPR051320">
    <property type="entry name" value="Viral_Replic_Matur_Polypro"/>
</dbReference>
<keyword evidence="11" id="KW-0460">Magnesium</keyword>
<proteinExistence type="predicted"/>
<dbReference type="GO" id="GO:0006508">
    <property type="term" value="P:proteolysis"/>
    <property type="evidence" value="ECO:0007669"/>
    <property type="project" value="UniProtKB-KW"/>
</dbReference>
<evidence type="ECO:0000256" key="7">
    <source>
        <dbReference type="ARBA" id="ARBA00022759"/>
    </source>
</evidence>
<dbReference type="InterPro" id="IPR036875">
    <property type="entry name" value="Znf_CCHC_sf"/>
</dbReference>
<dbReference type="InterPro" id="IPR043128">
    <property type="entry name" value="Rev_trsase/Diguanyl_cyclase"/>
</dbReference>
<dbReference type="Pfam" id="PF00098">
    <property type="entry name" value="zf-CCHC"/>
    <property type="match status" value="1"/>
</dbReference>
<keyword evidence="5" id="KW-0540">Nuclease</keyword>
<keyword evidence="4" id="KW-0548">Nucleotidyltransferase</keyword>
<dbReference type="PROSITE" id="PS50158">
    <property type="entry name" value="ZF_CCHC"/>
    <property type="match status" value="1"/>
</dbReference>
<evidence type="ECO:0000256" key="1">
    <source>
        <dbReference type="ARBA" id="ARBA00012493"/>
    </source>
</evidence>
<feature type="compositionally biased region" description="Low complexity" evidence="17">
    <location>
        <begin position="1024"/>
        <end position="1036"/>
    </location>
</feature>
<accession>A0A2H4U961</accession>
<dbReference type="Gene3D" id="2.40.70.10">
    <property type="entry name" value="Acid Proteases"/>
    <property type="match status" value="1"/>
</dbReference>
<dbReference type="GO" id="GO:0046718">
    <property type="term" value="P:symbiont entry into host cell"/>
    <property type="evidence" value="ECO:0007669"/>
    <property type="project" value="UniProtKB-KW"/>
</dbReference>
<keyword evidence="9" id="KW-0378">Hydrolase</keyword>
<evidence type="ECO:0000259" key="19">
    <source>
        <dbReference type="PROSITE" id="PS50878"/>
    </source>
</evidence>
<dbReference type="GO" id="GO:0004190">
    <property type="term" value="F:aspartic-type endopeptidase activity"/>
    <property type="evidence" value="ECO:0007669"/>
    <property type="project" value="UniProtKB-KW"/>
</dbReference>
<evidence type="ECO:0000256" key="16">
    <source>
        <dbReference type="SAM" id="Coils"/>
    </source>
</evidence>
<keyword evidence="16" id="KW-0175">Coiled coil</keyword>
<dbReference type="PANTHER" id="PTHR33064:SF37">
    <property type="entry name" value="RIBONUCLEASE H"/>
    <property type="match status" value="1"/>
</dbReference>
<feature type="domain" description="RNase H type-1" evidence="20">
    <location>
        <begin position="1583"/>
        <end position="1718"/>
    </location>
</feature>
<dbReference type="InterPro" id="IPR018061">
    <property type="entry name" value="Retropepsins"/>
</dbReference>
<evidence type="ECO:0000256" key="6">
    <source>
        <dbReference type="ARBA" id="ARBA00022750"/>
    </source>
</evidence>
<dbReference type="CDD" id="cd01647">
    <property type="entry name" value="RT_LTR"/>
    <property type="match status" value="1"/>
</dbReference>
<feature type="region of interest" description="Disordered" evidence="17">
    <location>
        <begin position="1018"/>
        <end position="1037"/>
    </location>
</feature>
<feature type="domain" description="CCHC-type" evidence="18">
    <location>
        <begin position="802"/>
        <end position="818"/>
    </location>
</feature>
<evidence type="ECO:0000259" key="18">
    <source>
        <dbReference type="PROSITE" id="PS50158"/>
    </source>
</evidence>
<dbReference type="GO" id="GO:0003964">
    <property type="term" value="F:RNA-directed DNA polymerase activity"/>
    <property type="evidence" value="ECO:0007669"/>
    <property type="project" value="UniProtKB-KW"/>
</dbReference>
<dbReference type="InterPro" id="IPR036397">
    <property type="entry name" value="RNaseH_sf"/>
</dbReference>
<dbReference type="SUPFAM" id="SSF50630">
    <property type="entry name" value="Acid proteases"/>
    <property type="match status" value="1"/>
</dbReference>
<dbReference type="FunFam" id="3.10.10.10:FF:000007">
    <property type="entry name" value="Retrovirus-related Pol polyprotein from transposon 17.6-like Protein"/>
    <property type="match status" value="1"/>
</dbReference>
<evidence type="ECO:0000256" key="11">
    <source>
        <dbReference type="ARBA" id="ARBA00022842"/>
    </source>
</evidence>
<dbReference type="CDD" id="cd00303">
    <property type="entry name" value="retropepsin_like"/>
    <property type="match status" value="1"/>
</dbReference>
<feature type="compositionally biased region" description="Polar residues" evidence="17">
    <location>
        <begin position="1828"/>
        <end position="1837"/>
    </location>
</feature>
<organism evidence="21">
    <name type="scientific">Cacao swollen shoot Ghana Q virus</name>
    <dbReference type="NCBI Taxonomy" id="2056885"/>
    <lineage>
        <taxon>Viruses</taxon>
        <taxon>Riboviria</taxon>
        <taxon>Pararnavirae</taxon>
        <taxon>Artverviricota</taxon>
        <taxon>Revtraviricetes</taxon>
        <taxon>Ortervirales</taxon>
        <taxon>Caulimoviridae</taxon>
        <taxon>Badnavirus</taxon>
        <taxon>Badnavirus epsiloninflatheobromae</taxon>
    </lineage>
</organism>
<feature type="region of interest" description="Disordered" evidence="17">
    <location>
        <begin position="407"/>
        <end position="433"/>
    </location>
</feature>
<keyword evidence="8 15" id="KW-0863">Zinc-finger</keyword>
<dbReference type="InterPro" id="IPR002156">
    <property type="entry name" value="RNaseH_domain"/>
</dbReference>
<keyword evidence="12" id="KW-0695">RNA-directed DNA polymerase</keyword>
<dbReference type="InterPro" id="IPR001969">
    <property type="entry name" value="Aspartic_peptidase_AS"/>
</dbReference>
<dbReference type="GO" id="GO:0006310">
    <property type="term" value="P:DNA recombination"/>
    <property type="evidence" value="ECO:0007669"/>
    <property type="project" value="UniProtKB-KW"/>
</dbReference>
<dbReference type="PROSITE" id="PS50878">
    <property type="entry name" value="RT_POL"/>
    <property type="match status" value="1"/>
</dbReference>
<evidence type="ECO:0000256" key="5">
    <source>
        <dbReference type="ARBA" id="ARBA00022722"/>
    </source>
</evidence>
<feature type="region of interest" description="Disordered" evidence="17">
    <location>
        <begin position="1828"/>
        <end position="1853"/>
    </location>
</feature>
<evidence type="ECO:0000256" key="8">
    <source>
        <dbReference type="ARBA" id="ARBA00022771"/>
    </source>
</evidence>
<evidence type="ECO:0000256" key="13">
    <source>
        <dbReference type="ARBA" id="ARBA00023172"/>
    </source>
</evidence>
<dbReference type="InterPro" id="IPR041373">
    <property type="entry name" value="RT_RNaseH"/>
</dbReference>
<evidence type="ECO:0000256" key="2">
    <source>
        <dbReference type="ARBA" id="ARBA00022670"/>
    </source>
</evidence>
<dbReference type="Gene3D" id="3.30.70.270">
    <property type="match status" value="1"/>
</dbReference>
<keyword evidence="10" id="KW-0862">Zinc</keyword>
<reference evidence="21" key="1">
    <citation type="journal article" date="2017" name="Virus Res.">
        <title>Next generation sequencing elucidates cacao badnavirus diversity and reveals the existence of more than ten viral species.</title>
        <authorList>
            <person name="Muller E."/>
            <person name="Ravel S."/>
            <person name="Agret C."/>
            <person name="Abrokwah F."/>
            <person name="Dzahini-Obiatey H."/>
            <person name="Galyuon I."/>
            <person name="Kouakou K."/>
            <person name="Jeyaseelan E.C."/>
            <person name="Allainguillaume J."/>
            <person name="Wetten A."/>
        </authorList>
    </citation>
    <scope>NUCLEOTIDE SEQUENCE</scope>
    <source>
        <strain evidence="21">Gha2-15</strain>
    </source>
</reference>
<dbReference type="Pfam" id="PF00078">
    <property type="entry name" value="RVT_1"/>
    <property type="match status" value="1"/>
</dbReference>
<feature type="domain" description="Reverse transcriptase" evidence="19">
    <location>
        <begin position="1289"/>
        <end position="1492"/>
    </location>
</feature>
<dbReference type="Pfam" id="PF22909">
    <property type="entry name" value="Caulimovir_coat_dom"/>
    <property type="match status" value="1"/>
</dbReference>
<protein>
    <recommendedName>
        <fullName evidence="1">RNA-directed DNA polymerase</fullName>
        <ecNumber evidence="1">2.7.7.49</ecNumber>
    </recommendedName>
</protein>
<keyword evidence="6" id="KW-0064">Aspartyl protease</keyword>
<dbReference type="InterPro" id="IPR001878">
    <property type="entry name" value="Znf_CCHC"/>
</dbReference>
<dbReference type="Gene3D" id="4.10.60.10">
    <property type="entry name" value="Zinc finger, CCHC-type"/>
    <property type="match status" value="1"/>
</dbReference>
<keyword evidence="7" id="KW-0255">Endonuclease</keyword>
<keyword evidence="13" id="KW-0233">DNA recombination</keyword>
<sequence length="1853" mass="213038">MTTRTQTEVETPVSRRRNEETPGLSFDDQIRSYRNSQRRRHNVQQGMRRMRSRITGQPYERTLEQEIDPQATLRMSMRERARLVPAEVLYHSRSDAAQHRVYNHRSEEAISCREGEQVDRSFIQQQSMERLQRAGYNFIHVGILQVRIQILHRQREGTMALVVFRDTRWEGDRSIFATMEVDLTRGSQLVYAIPDTMMTVNDFCQHVQISILTRGYDQWQAGEANLLVTRGMVGRLSNTSNVGFAYSIQGVTDYLASHGVSALQGREYSTTEVQGRNWTIRPARPVAIPMQPTSVQTRNLVGGAISMRFNNYGPARQTENIHHNTDDEEDEDEASIVSEHSVALLIHQHVPEPEPEPETQYIPGVGRRPIHEKWGPLGEDGGRFQYWVRYDSIRDEQPETNQIVATGWGSESEDDNDDDSNTQIPQEESSDEEAQWWELCDMHISNEQMEIVAAGAEEDGWNDYPILRKMKEELAEESNTKVVAMESTVTGPYRPPMDIAVTPEGYPPAKEKSADIPLFEGYSQRGRFKRDTGNENWQLPSAQTQQGAMLIIPHNLGMFNEVFSRWESITKNIMSQMSFISGEEKLLFIENLLGEKEKLTFVAWRMMYQDEYNQLVTTSEGNQGVQNILSQLRRIFILEDPATGSTKMQEDAYRDIEKLHCSDMKYIVQFLNDYFRLAAKTGRMYLNPELSEKLWMKMPGEIGRRIKKAFDEKYPGVTIGVPPRILFTYQYLQEQCKEAAFARSLKSLDFCRDFPITGYYKGMSSTSRGKSAVRRSTSYKGKPHNSHARIDKTKYLRSKKCKCFLCGEEGHYSRECPNDKKSVKRVAMWETIDLPEGYEVVSVDEGDQPSDGIYSVSENEDEIRQDHIEEELLYVITQKEKAYWLGKTGGYLPLVSVSKQQYKCLHKWEDNSPDVPKEFLKCHFCKQMTSRNSRAHCFSCSLTTCPLCSKNYTDRNIQVKPAIESRKPKASPTLIQQQMEYIMQLEEDNRKLRQEVEYWKDQAQPKQPGITIREPQATAEVGGSSQSSQPSKPQQKLKGIMIEQECKDDEEDEHIIASSAKVNKSYIIASSAKANNLYNMKILLEIPGEEAVEVKAILDTGATTCCIDSESIPKQLLEDNTFTVQFNGINSTSTSKKKLKNGRMKIGENTFRIPFTYAFAMKIADGIQMILGCNFIRSMQGGLRIEGNIVTFYKNLTTVQTSTIAAAIEEEEVKEKDYLHWTEIVAKETTMQEDNFASSFKKEIEELKQQGFIGENPLQHWSKNRVTCYLDIKNPELTVEDKPLDNVTPAQKKQYERHVDALLQIGVIRKSTSRHRTNAFIVNSGTTIDPVTGEEKKGKERMVFNYKRLNDLTHKDQYSLPGIQSIHARIGQAKIFSKFDLKSGFHQIAMHEESIPWTAFWVPQGLYEWLVMPFGLKNAPAIFQRKMDHCFAGTEEFIAVYIDDIIIFSNTEEQHKEHLKKFLERCKQHGLVLSPTKMKIGQKRIEFLGAVINEGKIRLQSNVIKKIADFSPQQLNNKAGLRSWLGLLNYARPYMPEMGKLLSPLYAKISPTGERRLNKQDEELIRKIKAQIQKLPDLEIPPEEAYIIIETDGCMEGWGGICKWKPFKKDPRKDEKICAYASGKFRPIKSTIDAEIHAVMNSLKKFKLYYLSKPAVTIRTDCQAIISFYNKSSQNKPSRVRWINFTDYITGCGVEVEFEHIAGKDNLLADNLSRIINLIIFDSNQETQEFCSKFEKAWKEVQKNPTTWSQEVLLAVTTAWFKNINNSSDKKRKPFIMAYHSLSWKHSRKKGVLLKRKLNLHSSKAWKNTSGLRKVKVATSLHTQQRTTTMETGYQLSRKTRKKPRKHVQHCKK</sequence>
<dbReference type="Pfam" id="PF00077">
    <property type="entry name" value="RVP"/>
    <property type="match status" value="1"/>
</dbReference>
<evidence type="ECO:0000256" key="17">
    <source>
        <dbReference type="SAM" id="MobiDB-lite"/>
    </source>
</evidence>
<evidence type="ECO:0000256" key="9">
    <source>
        <dbReference type="ARBA" id="ARBA00022801"/>
    </source>
</evidence>
<keyword evidence="14" id="KW-1160">Virus entry into host cell</keyword>
<evidence type="ECO:0000256" key="3">
    <source>
        <dbReference type="ARBA" id="ARBA00022679"/>
    </source>
</evidence>
<evidence type="ECO:0000256" key="10">
    <source>
        <dbReference type="ARBA" id="ARBA00022833"/>
    </source>
</evidence>
<keyword evidence="3" id="KW-0808">Transferase</keyword>
<dbReference type="GO" id="GO:0003676">
    <property type="term" value="F:nucleic acid binding"/>
    <property type="evidence" value="ECO:0007669"/>
    <property type="project" value="InterPro"/>
</dbReference>
<dbReference type="SMART" id="SM00343">
    <property type="entry name" value="ZnF_C2HC"/>
    <property type="match status" value="1"/>
</dbReference>
<dbReference type="PROSITE" id="PS00141">
    <property type="entry name" value="ASP_PROTEASE"/>
    <property type="match status" value="1"/>
</dbReference>
<evidence type="ECO:0000256" key="14">
    <source>
        <dbReference type="ARBA" id="ARBA00023296"/>
    </source>
</evidence>
<dbReference type="Gene3D" id="3.10.10.10">
    <property type="entry name" value="HIV Type 1 Reverse Transcriptase, subunit A, domain 1"/>
    <property type="match status" value="1"/>
</dbReference>